<feature type="coiled-coil region" evidence="1">
    <location>
        <begin position="194"/>
        <end position="273"/>
    </location>
</feature>
<dbReference type="Proteomes" id="UP000266673">
    <property type="component" value="Unassembled WGS sequence"/>
</dbReference>
<reference evidence="2 3" key="1">
    <citation type="submission" date="2018-06" db="EMBL/GenBank/DDBJ databases">
        <title>Comparative genomics reveals the genomic features of Rhizophagus irregularis, R. cerebriforme, R. diaphanum and Gigaspora rosea, and their symbiotic lifestyle signature.</title>
        <authorList>
            <person name="Morin E."/>
            <person name="San Clemente H."/>
            <person name="Chen E.C.H."/>
            <person name="De La Providencia I."/>
            <person name="Hainaut M."/>
            <person name="Kuo A."/>
            <person name="Kohler A."/>
            <person name="Murat C."/>
            <person name="Tang N."/>
            <person name="Roy S."/>
            <person name="Loubradou J."/>
            <person name="Henrissat B."/>
            <person name="Grigoriev I.V."/>
            <person name="Corradi N."/>
            <person name="Roux C."/>
            <person name="Martin F.M."/>
        </authorList>
    </citation>
    <scope>NUCLEOTIDE SEQUENCE [LARGE SCALE GENOMIC DNA]</scope>
    <source>
        <strain evidence="2 3">DAOM 194757</strain>
    </source>
</reference>
<feature type="coiled-coil region" evidence="1">
    <location>
        <begin position="97"/>
        <end position="124"/>
    </location>
</feature>
<accession>A0A397V8S8</accession>
<protein>
    <submittedName>
        <fullName evidence="2">Uncharacterized protein</fullName>
    </submittedName>
</protein>
<keyword evidence="3" id="KW-1185">Reference proteome</keyword>
<evidence type="ECO:0000313" key="2">
    <source>
        <dbReference type="EMBL" id="RIB15686.1"/>
    </source>
</evidence>
<gene>
    <name evidence="2" type="ORF">C2G38_2191838</name>
</gene>
<evidence type="ECO:0000256" key="1">
    <source>
        <dbReference type="SAM" id="Coils"/>
    </source>
</evidence>
<dbReference type="EMBL" id="QKWP01000728">
    <property type="protein sequence ID" value="RIB15686.1"/>
    <property type="molecule type" value="Genomic_DNA"/>
</dbReference>
<dbReference type="AlphaFoldDB" id="A0A397V8S8"/>
<evidence type="ECO:0000313" key="3">
    <source>
        <dbReference type="Proteomes" id="UP000266673"/>
    </source>
</evidence>
<name>A0A397V8S8_9GLOM</name>
<dbReference type="OrthoDB" id="10426280at2759"/>
<proteinExistence type="predicted"/>
<organism evidence="2 3">
    <name type="scientific">Gigaspora rosea</name>
    <dbReference type="NCBI Taxonomy" id="44941"/>
    <lineage>
        <taxon>Eukaryota</taxon>
        <taxon>Fungi</taxon>
        <taxon>Fungi incertae sedis</taxon>
        <taxon>Mucoromycota</taxon>
        <taxon>Glomeromycotina</taxon>
        <taxon>Glomeromycetes</taxon>
        <taxon>Diversisporales</taxon>
        <taxon>Gigasporaceae</taxon>
        <taxon>Gigaspora</taxon>
    </lineage>
</organism>
<comment type="caution">
    <text evidence="2">The sequence shown here is derived from an EMBL/GenBank/DDBJ whole genome shotgun (WGS) entry which is preliminary data.</text>
</comment>
<sequence>MKKAQQVVDIQKKIEILKVKKEYINDILKEADCGRKNNLDSLTELEYMDKISLLEAEVNKIKNYGLQSSLIKQIQINDKLQTSIFKLKRQVCLLSSVRNKTSQIKKLKKKLIQGKEKNENQINQIIFHTKNLKNYIDLENYARNQATDDQAQKTIESLVAEEINQKMKEIQANWEKENKIKKYNKISRLMRVSLIENDNHIKNYAEELKNLKTEVDSLTSYLKQNFEVAAKSCYIKKKQYESKKTNLETQIKNLKKNEDYKKLENILSDLTKENYKLGKIEFKQYRLINRYKLKYSYEFLFDLEKKILINIYEN</sequence>
<keyword evidence="1" id="KW-0175">Coiled coil</keyword>